<dbReference type="RefSeq" id="WP_043051387.1">
    <property type="nucleotide sequence ID" value="NZ_JXCQ01000089.1"/>
</dbReference>
<evidence type="ECO:0000256" key="2">
    <source>
        <dbReference type="ARBA" id="ARBA00022801"/>
    </source>
</evidence>
<sequence>MKKPDDASEVVLAPGQVSFATRPTRLRTLLGSCVAITFWHPQRRIGGMCHFMLPARLRDHQPLDGRYGDEAMELLLRHAQANGTHARDYQVKLFGGGKMFPDQPRRLPTQDVASLNIRAALALAERYHLHLTAQDMGSTGYRTVMFDLWNGNVWVRHQPMGTLQQDAYQKNQCAAGR</sequence>
<dbReference type="EC" id="3.5.1.44" evidence="3"/>
<accession>A0A0D0T5Y9</accession>
<reference evidence="4 5" key="1">
    <citation type="submission" date="2015-01" db="EMBL/GenBank/DDBJ databases">
        <title>Genome sequence of the beneficial rhizobacterium Pseudomonas fluorescens 2-79.</title>
        <authorList>
            <person name="Thuermer A."/>
            <person name="Daniel R."/>
        </authorList>
    </citation>
    <scope>NUCLEOTIDE SEQUENCE [LARGE SCALE GENOMIC DNA]</scope>
    <source>
        <strain evidence="4 5">2-79</strain>
    </source>
</reference>
<comment type="function">
    <text evidence="3">Probably deamidates glutamine residues to glutamate on methyl-accepting chemotaxis receptors (MCPs), playing an important role in chemotaxis.</text>
</comment>
<dbReference type="PANTHER" id="PTHR35147:SF3">
    <property type="entry name" value="CHEMORECEPTOR GLUTAMINE DEAMIDASE CHED 1-RELATED"/>
    <property type="match status" value="1"/>
</dbReference>
<dbReference type="Pfam" id="PF03975">
    <property type="entry name" value="CheD"/>
    <property type="match status" value="1"/>
</dbReference>
<evidence type="ECO:0000256" key="1">
    <source>
        <dbReference type="ARBA" id="ARBA00022500"/>
    </source>
</evidence>
<dbReference type="GO" id="GO:0006935">
    <property type="term" value="P:chemotaxis"/>
    <property type="evidence" value="ECO:0007669"/>
    <property type="project" value="UniProtKB-UniRule"/>
</dbReference>
<dbReference type="AlphaFoldDB" id="A0A0D0T5Y9"/>
<dbReference type="InterPro" id="IPR005659">
    <property type="entry name" value="Chemorcpt_Glu_NH3ase_CheD"/>
</dbReference>
<dbReference type="SUPFAM" id="SSF64438">
    <property type="entry name" value="CNF1/YfiH-like putative cysteine hydrolases"/>
    <property type="match status" value="1"/>
</dbReference>
<keyword evidence="2 3" id="KW-0378">Hydrolase</keyword>
<dbReference type="PATRIC" id="fig|294.125.peg.5364"/>
<dbReference type="InterPro" id="IPR011324">
    <property type="entry name" value="Cytotoxic_necrot_fac-like_cat"/>
</dbReference>
<dbReference type="HAMAP" id="MF_01440">
    <property type="entry name" value="CheD"/>
    <property type="match status" value="1"/>
</dbReference>
<evidence type="ECO:0000313" key="5">
    <source>
        <dbReference type="Proteomes" id="UP000032210"/>
    </source>
</evidence>
<dbReference type="NCBIfam" id="NF010020">
    <property type="entry name" value="PRK13498.1"/>
    <property type="match status" value="1"/>
</dbReference>
<proteinExistence type="inferred from homology"/>
<evidence type="ECO:0000256" key="3">
    <source>
        <dbReference type="HAMAP-Rule" id="MF_01440"/>
    </source>
</evidence>
<evidence type="ECO:0000313" key="4">
    <source>
        <dbReference type="EMBL" id="KIR17619.1"/>
    </source>
</evidence>
<comment type="catalytic activity">
    <reaction evidence="3">
        <text>L-glutaminyl-[protein] + H2O = L-glutamyl-[protein] + NH4(+)</text>
        <dbReference type="Rhea" id="RHEA:16441"/>
        <dbReference type="Rhea" id="RHEA-COMP:10207"/>
        <dbReference type="Rhea" id="RHEA-COMP:10208"/>
        <dbReference type="ChEBI" id="CHEBI:15377"/>
        <dbReference type="ChEBI" id="CHEBI:28938"/>
        <dbReference type="ChEBI" id="CHEBI:29973"/>
        <dbReference type="ChEBI" id="CHEBI:30011"/>
        <dbReference type="EC" id="3.5.1.44"/>
    </reaction>
</comment>
<dbReference type="InterPro" id="IPR038592">
    <property type="entry name" value="CheD-like_sf"/>
</dbReference>
<dbReference type="GO" id="GO:0050568">
    <property type="term" value="F:protein-glutamine glutaminase activity"/>
    <property type="evidence" value="ECO:0007669"/>
    <property type="project" value="UniProtKB-UniRule"/>
</dbReference>
<name>A0A0D0T5Y9_PSEFL</name>
<comment type="similarity">
    <text evidence="3">Belongs to the CheD family.</text>
</comment>
<dbReference type="CDD" id="cd16352">
    <property type="entry name" value="CheD"/>
    <property type="match status" value="1"/>
</dbReference>
<dbReference type="Proteomes" id="UP000032210">
    <property type="component" value="Unassembled WGS sequence"/>
</dbReference>
<keyword evidence="1 3" id="KW-0145">Chemotaxis</keyword>
<comment type="caution">
    <text evidence="4">The sequence shown here is derived from an EMBL/GenBank/DDBJ whole genome shotgun (WGS) entry which is preliminary data.</text>
</comment>
<dbReference type="EMBL" id="JXCQ01000089">
    <property type="protein sequence ID" value="KIR17619.1"/>
    <property type="molecule type" value="Genomic_DNA"/>
</dbReference>
<gene>
    <name evidence="3 4" type="primary">cheD</name>
    <name evidence="4" type="ORF">PFLU3_52190</name>
</gene>
<protein>
    <recommendedName>
        <fullName evidence="3">Probable chemoreceptor glutamine deamidase CheD</fullName>
        <ecNumber evidence="3">3.5.1.44</ecNumber>
    </recommendedName>
</protein>
<dbReference type="Gene3D" id="3.30.1330.200">
    <property type="match status" value="1"/>
</dbReference>
<organism evidence="4 5">
    <name type="scientific">Pseudomonas fluorescens</name>
    <dbReference type="NCBI Taxonomy" id="294"/>
    <lineage>
        <taxon>Bacteria</taxon>
        <taxon>Pseudomonadati</taxon>
        <taxon>Pseudomonadota</taxon>
        <taxon>Gammaproteobacteria</taxon>
        <taxon>Pseudomonadales</taxon>
        <taxon>Pseudomonadaceae</taxon>
        <taxon>Pseudomonas</taxon>
    </lineage>
</organism>
<dbReference type="PANTHER" id="PTHR35147">
    <property type="entry name" value="CHEMORECEPTOR GLUTAMINE DEAMIDASE CHED-RELATED"/>
    <property type="match status" value="1"/>
</dbReference>